<evidence type="ECO:0000256" key="1">
    <source>
        <dbReference type="SAM" id="MobiDB-lite"/>
    </source>
</evidence>
<accession>A0A1R3K6F5</accession>
<gene>
    <name evidence="2" type="ORF">COLO4_10910</name>
</gene>
<dbReference type="AlphaFoldDB" id="A0A1R3K6F5"/>
<organism evidence="2 3">
    <name type="scientific">Corchorus olitorius</name>
    <dbReference type="NCBI Taxonomy" id="93759"/>
    <lineage>
        <taxon>Eukaryota</taxon>
        <taxon>Viridiplantae</taxon>
        <taxon>Streptophyta</taxon>
        <taxon>Embryophyta</taxon>
        <taxon>Tracheophyta</taxon>
        <taxon>Spermatophyta</taxon>
        <taxon>Magnoliopsida</taxon>
        <taxon>eudicotyledons</taxon>
        <taxon>Gunneridae</taxon>
        <taxon>Pentapetalae</taxon>
        <taxon>rosids</taxon>
        <taxon>malvids</taxon>
        <taxon>Malvales</taxon>
        <taxon>Malvaceae</taxon>
        <taxon>Grewioideae</taxon>
        <taxon>Apeibeae</taxon>
        <taxon>Corchorus</taxon>
    </lineage>
</organism>
<evidence type="ECO:0000313" key="3">
    <source>
        <dbReference type="Proteomes" id="UP000187203"/>
    </source>
</evidence>
<proteinExistence type="predicted"/>
<reference evidence="3" key="1">
    <citation type="submission" date="2013-09" db="EMBL/GenBank/DDBJ databases">
        <title>Corchorus olitorius genome sequencing.</title>
        <authorList>
            <person name="Alam M."/>
            <person name="Haque M.S."/>
            <person name="Islam M.S."/>
            <person name="Emdad E.M."/>
            <person name="Islam M.M."/>
            <person name="Ahmed B."/>
            <person name="Halim A."/>
            <person name="Hossen Q.M.M."/>
            <person name="Hossain M.Z."/>
            <person name="Ahmed R."/>
            <person name="Khan M.M."/>
            <person name="Islam R."/>
            <person name="Rashid M.M."/>
            <person name="Khan S.A."/>
            <person name="Rahman M.S."/>
            <person name="Alam M."/>
            <person name="Yahiya A.S."/>
            <person name="Khan M.S."/>
            <person name="Azam M.S."/>
            <person name="Haque T."/>
            <person name="Lashkar M.Z.H."/>
            <person name="Akhand A.I."/>
            <person name="Morshed G."/>
            <person name="Roy S."/>
            <person name="Uddin K.S."/>
            <person name="Rabeya T."/>
            <person name="Hossain A.S."/>
            <person name="Chowdhury A."/>
            <person name="Snigdha A.R."/>
            <person name="Mortoza M.S."/>
            <person name="Matin S.A."/>
            <person name="Hoque S.M.E."/>
            <person name="Islam M.K."/>
            <person name="Roy D.K."/>
            <person name="Haider R."/>
            <person name="Moosa M.M."/>
            <person name="Elias S.M."/>
            <person name="Hasan A.M."/>
            <person name="Jahan S."/>
            <person name="Shafiuddin M."/>
            <person name="Mahmood N."/>
            <person name="Shommy N.S."/>
        </authorList>
    </citation>
    <scope>NUCLEOTIDE SEQUENCE [LARGE SCALE GENOMIC DNA]</scope>
    <source>
        <strain evidence="3">cv. O-4</strain>
    </source>
</reference>
<keyword evidence="3" id="KW-1185">Reference proteome</keyword>
<feature type="compositionally biased region" description="Polar residues" evidence="1">
    <location>
        <begin position="37"/>
        <end position="47"/>
    </location>
</feature>
<dbReference type="OrthoDB" id="21204at2759"/>
<protein>
    <submittedName>
        <fullName evidence="2">Uncharacterized protein</fullName>
    </submittedName>
</protein>
<name>A0A1R3K6F5_9ROSI</name>
<dbReference type="EMBL" id="AWUE01014601">
    <property type="protein sequence ID" value="OMP02683.1"/>
    <property type="molecule type" value="Genomic_DNA"/>
</dbReference>
<sequence length="47" mass="4919">MKLQLEDGSNQTGSCSGKKESNPNPNPCPICLGPMVQESSLGKTALQ</sequence>
<dbReference type="Proteomes" id="UP000187203">
    <property type="component" value="Unassembled WGS sequence"/>
</dbReference>
<comment type="caution">
    <text evidence="2">The sequence shown here is derived from an EMBL/GenBank/DDBJ whole genome shotgun (WGS) entry which is preliminary data.</text>
</comment>
<feature type="region of interest" description="Disordered" evidence="1">
    <location>
        <begin position="1"/>
        <end position="47"/>
    </location>
</feature>
<evidence type="ECO:0000313" key="2">
    <source>
        <dbReference type="EMBL" id="OMP02683.1"/>
    </source>
</evidence>